<feature type="region of interest" description="Disordered" evidence="1">
    <location>
        <begin position="52"/>
        <end position="76"/>
    </location>
</feature>
<feature type="compositionally biased region" description="Basic and acidic residues" evidence="1">
    <location>
        <begin position="61"/>
        <end position="76"/>
    </location>
</feature>
<proteinExistence type="predicted"/>
<gene>
    <name evidence="2" type="ORF">MNBD_ALPHA04-1687</name>
</gene>
<protein>
    <recommendedName>
        <fullName evidence="3">Phage tail assembly chaperone</fullName>
    </recommendedName>
</protein>
<name>A0A3B0TAC1_9ZZZZ</name>
<evidence type="ECO:0008006" key="3">
    <source>
        <dbReference type="Google" id="ProtNLM"/>
    </source>
</evidence>
<dbReference type="EMBL" id="UOEF01000446">
    <property type="protein sequence ID" value="VAW05744.1"/>
    <property type="molecule type" value="Genomic_DNA"/>
</dbReference>
<evidence type="ECO:0000256" key="1">
    <source>
        <dbReference type="SAM" id="MobiDB-lite"/>
    </source>
</evidence>
<dbReference type="AlphaFoldDB" id="A0A3B0TAC1"/>
<accession>A0A3B0TAC1</accession>
<dbReference type="InterPro" id="IPR019056">
    <property type="entry name" value="Phage_TAC_6"/>
</dbReference>
<reference evidence="2" key="1">
    <citation type="submission" date="2018-06" db="EMBL/GenBank/DDBJ databases">
        <authorList>
            <person name="Zhirakovskaya E."/>
        </authorList>
    </citation>
    <scope>NUCLEOTIDE SEQUENCE</scope>
</reference>
<dbReference type="Pfam" id="PF09550">
    <property type="entry name" value="Phage_TAC_6"/>
    <property type="match status" value="1"/>
</dbReference>
<sequence length="76" mass="7963">MAEHDRFAAAAQKLAGIAGATLGWTPGQYWNATPAELAEIFAALDGVAEREPNASPLGKSELNKLKETLSDAKHSG</sequence>
<organism evidence="2">
    <name type="scientific">hydrothermal vent metagenome</name>
    <dbReference type="NCBI Taxonomy" id="652676"/>
    <lineage>
        <taxon>unclassified sequences</taxon>
        <taxon>metagenomes</taxon>
        <taxon>ecological metagenomes</taxon>
    </lineage>
</organism>
<evidence type="ECO:0000313" key="2">
    <source>
        <dbReference type="EMBL" id="VAW05744.1"/>
    </source>
</evidence>